<dbReference type="PROSITE" id="PS50181">
    <property type="entry name" value="FBOX"/>
    <property type="match status" value="1"/>
</dbReference>
<dbReference type="EMBL" id="KQ474085">
    <property type="protein sequence ID" value="KPV72829.1"/>
    <property type="molecule type" value="Genomic_DNA"/>
</dbReference>
<gene>
    <name evidence="3" type="ORF">RHOBADRAFT_55507</name>
</gene>
<keyword evidence="4" id="KW-1185">Reference proteome</keyword>
<protein>
    <recommendedName>
        <fullName evidence="2">F-box domain-containing protein</fullName>
    </recommendedName>
</protein>
<evidence type="ECO:0000259" key="2">
    <source>
        <dbReference type="PROSITE" id="PS50181"/>
    </source>
</evidence>
<evidence type="ECO:0000313" key="3">
    <source>
        <dbReference type="EMBL" id="KPV72829.1"/>
    </source>
</evidence>
<dbReference type="InterPro" id="IPR001810">
    <property type="entry name" value="F-box_dom"/>
</dbReference>
<evidence type="ECO:0000313" key="4">
    <source>
        <dbReference type="Proteomes" id="UP000053890"/>
    </source>
</evidence>
<evidence type="ECO:0000256" key="1">
    <source>
        <dbReference type="SAM" id="MobiDB-lite"/>
    </source>
</evidence>
<sequence length="510" mass="57007">MSLVDLPAELVAQVARYLPRADQARLSLISRLVRPSVQHELYRDVELDLDTLYDADLDEFLAGKCRPRAAVASLADDPVRCALLRRFAIKDHDSWLDPDAVTNIGKVLRQATLLDEVGILHTDTSNGEHEDPSTASNIQRVWDVLPVLPALRRLTIHVGPVAALNLDKLVHLRQLEVEITNLDSTRVGALPSSLEVLSLAQVAGLTTTWFSPSLFSHLRSLTLYHLEAPEIRIVEHALEEYARSARPSTLTHLHLDLHPYEMAPHDPAEDPANTALVIRVLRAFKPLADSVEKLEVMTSPQYPYHDDSSPIIAASVISALTSSFTRVKHLQLFMGDETHGFFPYKTHDLMQDLVLGLARCTLLRRLDTNVFRPTRATRRLDWDTGDDVWQSAFEEAVWLSASHYFDRLPTLDAAIVSPDECYLSRKAFSRTGFYGESDVLVNFQRRDEVIGFEFCASSRSRRGAREAQSAVTSAQERRFRGRSSIGAQEAGLSTAKARSTRRLSIASTSS</sequence>
<dbReference type="GeneID" id="28978329"/>
<name>A0A0N8PZN6_RHOGW</name>
<proteinExistence type="predicted"/>
<dbReference type="RefSeq" id="XP_018268878.1">
    <property type="nucleotide sequence ID" value="XM_018417881.1"/>
</dbReference>
<feature type="domain" description="F-box" evidence="2">
    <location>
        <begin position="1"/>
        <end position="45"/>
    </location>
</feature>
<dbReference type="AlphaFoldDB" id="A0A0N8PZN6"/>
<accession>A0A0N8PZN6</accession>
<feature type="region of interest" description="Disordered" evidence="1">
    <location>
        <begin position="466"/>
        <end position="498"/>
    </location>
</feature>
<reference evidence="3 4" key="1">
    <citation type="journal article" date="2015" name="Front. Microbiol.">
        <title>Genome sequence of the plant growth promoting endophytic yeast Rhodotorula graminis WP1.</title>
        <authorList>
            <person name="Firrincieli A."/>
            <person name="Otillar R."/>
            <person name="Salamov A."/>
            <person name="Schmutz J."/>
            <person name="Khan Z."/>
            <person name="Redman R.S."/>
            <person name="Fleck N.D."/>
            <person name="Lindquist E."/>
            <person name="Grigoriev I.V."/>
            <person name="Doty S.L."/>
        </authorList>
    </citation>
    <scope>NUCLEOTIDE SEQUENCE [LARGE SCALE GENOMIC DNA]</scope>
    <source>
        <strain evidence="3 4">WP1</strain>
    </source>
</reference>
<dbReference type="Proteomes" id="UP000053890">
    <property type="component" value="Unassembled WGS sequence"/>
</dbReference>
<organism evidence="3 4">
    <name type="scientific">Rhodotorula graminis (strain WP1)</name>
    <dbReference type="NCBI Taxonomy" id="578459"/>
    <lineage>
        <taxon>Eukaryota</taxon>
        <taxon>Fungi</taxon>
        <taxon>Dikarya</taxon>
        <taxon>Basidiomycota</taxon>
        <taxon>Pucciniomycotina</taxon>
        <taxon>Microbotryomycetes</taxon>
        <taxon>Sporidiobolales</taxon>
        <taxon>Sporidiobolaceae</taxon>
        <taxon>Rhodotorula</taxon>
    </lineage>
</organism>